<dbReference type="Gene3D" id="3.10.180.10">
    <property type="entry name" value="2,3-Dihydroxybiphenyl 1,2-Dioxygenase, domain 1"/>
    <property type="match status" value="1"/>
</dbReference>
<name>A0A1Y6GLP6_RAOOR</name>
<dbReference type="Pfam" id="PF00903">
    <property type="entry name" value="Glyoxalase"/>
    <property type="match status" value="1"/>
</dbReference>
<protein>
    <submittedName>
        <fullName evidence="2">VOC family protein</fullName>
    </submittedName>
</protein>
<organism evidence="2 5">
    <name type="scientific">Raoultella ornithinolytica</name>
    <name type="common">Klebsiella ornithinolytica</name>
    <dbReference type="NCBI Taxonomy" id="54291"/>
    <lineage>
        <taxon>Bacteria</taxon>
        <taxon>Pseudomonadati</taxon>
        <taxon>Pseudomonadota</taxon>
        <taxon>Gammaproteobacteria</taxon>
        <taxon>Enterobacterales</taxon>
        <taxon>Enterobacteriaceae</taxon>
        <taxon>Klebsiella/Raoultella group</taxon>
        <taxon>Raoultella</taxon>
    </lineage>
</organism>
<dbReference type="EMBL" id="NKYI01000011">
    <property type="protein sequence ID" value="PIK90137.1"/>
    <property type="molecule type" value="Genomic_DNA"/>
</dbReference>
<evidence type="ECO:0000313" key="6">
    <source>
        <dbReference type="Proteomes" id="UP001350972"/>
    </source>
</evidence>
<proteinExistence type="predicted"/>
<dbReference type="SUPFAM" id="SSF54593">
    <property type="entry name" value="Glyoxalase/Bleomycin resistance protein/Dihydroxybiphenyl dioxygenase"/>
    <property type="match status" value="1"/>
</dbReference>
<evidence type="ECO:0000313" key="3">
    <source>
        <dbReference type="EMBL" id="UXE37199.1"/>
    </source>
</evidence>
<dbReference type="EMBL" id="CP145163">
    <property type="protein sequence ID" value="WWC10824.1"/>
    <property type="molecule type" value="Genomic_DNA"/>
</dbReference>
<gene>
    <name evidence="2" type="ORF">CFY86_05060</name>
    <name evidence="4" type="ORF">LM286_21255</name>
    <name evidence="3" type="ORF">N2J37_22135</name>
</gene>
<dbReference type="PANTHER" id="PTHR33993">
    <property type="entry name" value="GLYOXALASE-RELATED"/>
    <property type="match status" value="1"/>
</dbReference>
<dbReference type="InterPro" id="IPR004360">
    <property type="entry name" value="Glyas_Fos-R_dOase_dom"/>
</dbReference>
<evidence type="ECO:0000313" key="4">
    <source>
        <dbReference type="EMBL" id="WWC10824.1"/>
    </source>
</evidence>
<dbReference type="CDD" id="cd07247">
    <property type="entry name" value="SgaA_N_like"/>
    <property type="match status" value="1"/>
</dbReference>
<dbReference type="Proteomes" id="UP001064206">
    <property type="component" value="Chromosome"/>
</dbReference>
<dbReference type="Proteomes" id="UP001350972">
    <property type="component" value="Chromosome"/>
</dbReference>
<dbReference type="InterPro" id="IPR037523">
    <property type="entry name" value="VOC_core"/>
</dbReference>
<evidence type="ECO:0000313" key="2">
    <source>
        <dbReference type="EMBL" id="PIK90137.1"/>
    </source>
</evidence>
<dbReference type="InterPro" id="IPR029068">
    <property type="entry name" value="Glyas_Bleomycin-R_OHBP_Dase"/>
</dbReference>
<dbReference type="PaxDb" id="1286170-RORB6_13415"/>
<reference evidence="3" key="2">
    <citation type="submission" date="2022-09" db="EMBL/GenBank/DDBJ databases">
        <title>Multidrug resistance Raoultella ornithinolytica Strain MQB_Silv_108.</title>
        <authorList>
            <person name="Quintela-Baluja M."/>
        </authorList>
    </citation>
    <scope>NUCLEOTIDE SEQUENCE</scope>
    <source>
        <strain evidence="3">MQB_Silv_108</strain>
    </source>
</reference>
<accession>A0A1Y6GLP6</accession>
<dbReference type="PROSITE" id="PS51819">
    <property type="entry name" value="VOC"/>
    <property type="match status" value="1"/>
</dbReference>
<dbReference type="STRING" id="54291.TE10_07565"/>
<dbReference type="eggNOG" id="COG3324">
    <property type="taxonomic scope" value="Bacteria"/>
</dbReference>
<dbReference type="AlphaFoldDB" id="A0A1Y6GLP6"/>
<dbReference type="EMBL" id="CP104450">
    <property type="protein sequence ID" value="UXE37199.1"/>
    <property type="molecule type" value="Genomic_DNA"/>
</dbReference>
<sequence>MNNVINWFEIPVADMDRAVAFYEPVLQVTLRRENMDCAEMAVFPYQDPAPGGALAKFDGVKPADQGCIIYLHTDNLAATLDRVNSAGGSCVFGPLELSNDIGTIALFMDSEGNRIGLHQPKHLSH</sequence>
<dbReference type="Proteomes" id="UP000229713">
    <property type="component" value="Unassembled WGS sequence"/>
</dbReference>
<evidence type="ECO:0000313" key="5">
    <source>
        <dbReference type="Proteomes" id="UP000229713"/>
    </source>
</evidence>
<reference evidence="2 5" key="1">
    <citation type="submission" date="2017-07" db="EMBL/GenBank/DDBJ databases">
        <title>Raoultella ornithinolytica strain HH3 draft genome.</title>
        <authorList>
            <person name="Duceppe M.-O."/>
            <person name="Huang H."/>
            <person name="Phipps-Todd B."/>
        </authorList>
    </citation>
    <scope>NUCLEOTIDE SEQUENCE [LARGE SCALE GENOMIC DNA]</scope>
    <source>
        <strain evidence="2 5">HH3</strain>
    </source>
</reference>
<feature type="domain" description="VOC" evidence="1">
    <location>
        <begin position="4"/>
        <end position="120"/>
    </location>
</feature>
<dbReference type="RefSeq" id="WP_004858600.1">
    <property type="nucleotide sequence ID" value="NZ_ABDFAB020000003.1"/>
</dbReference>
<reference evidence="4 6" key="3">
    <citation type="submission" date="2024-02" db="EMBL/GenBank/DDBJ databases">
        <title>Tn5403 promotes plasmid rearrangements and degradation of the Klebsiella pneumoniae carbapenemase (KPC) transposon Tn4401.</title>
        <authorList>
            <person name="Sheppard A.E."/>
            <person name="Barry K.E."/>
            <person name="Parikh H.I."/>
            <person name="Vegesana K."/>
            <person name="Sebra R."/>
            <person name="George S."/>
            <person name="Sanderson N.D."/>
            <person name="Stoesser N."/>
            <person name="Eyre D.W."/>
            <person name="Crook D.W."/>
            <person name="Walker A.S."/>
            <person name="Mathers A.J."/>
        </authorList>
    </citation>
    <scope>NUCLEOTIDE SEQUENCE [LARGE SCALE GENOMIC DNA]</scope>
    <source>
        <strain evidence="4 6">CAV1921</strain>
    </source>
</reference>
<evidence type="ECO:0000259" key="1">
    <source>
        <dbReference type="PROSITE" id="PS51819"/>
    </source>
</evidence>
<dbReference type="PANTHER" id="PTHR33993:SF2">
    <property type="entry name" value="VOC DOMAIN-CONTAINING PROTEIN"/>
    <property type="match status" value="1"/>
</dbReference>
<dbReference type="InterPro" id="IPR052164">
    <property type="entry name" value="Anthracycline_SecMetBiosynth"/>
</dbReference>
<keyword evidence="6" id="KW-1185">Reference proteome</keyword>